<dbReference type="Pfam" id="PF13520">
    <property type="entry name" value="AA_permease_2"/>
    <property type="match status" value="1"/>
</dbReference>
<feature type="transmembrane region" description="Helical" evidence="6">
    <location>
        <begin position="54"/>
        <end position="75"/>
    </location>
</feature>
<feature type="transmembrane region" description="Helical" evidence="6">
    <location>
        <begin position="81"/>
        <end position="101"/>
    </location>
</feature>
<dbReference type="GO" id="GO:0022857">
    <property type="term" value="F:transmembrane transporter activity"/>
    <property type="evidence" value="ECO:0007669"/>
    <property type="project" value="InterPro"/>
</dbReference>
<evidence type="ECO:0000256" key="5">
    <source>
        <dbReference type="ARBA" id="ARBA00023136"/>
    </source>
</evidence>
<evidence type="ECO:0000256" key="2">
    <source>
        <dbReference type="ARBA" id="ARBA00022448"/>
    </source>
</evidence>
<feature type="transmembrane region" description="Helical" evidence="6">
    <location>
        <begin position="417"/>
        <end position="440"/>
    </location>
</feature>
<dbReference type="Proteomes" id="UP000274822">
    <property type="component" value="Unassembled WGS sequence"/>
</dbReference>
<evidence type="ECO:0000313" key="7">
    <source>
        <dbReference type="EMBL" id="RUS28989.1"/>
    </source>
</evidence>
<name>A0A433QGV5_9FUNG</name>
<dbReference type="GO" id="GO:0016020">
    <property type="term" value="C:membrane"/>
    <property type="evidence" value="ECO:0007669"/>
    <property type="project" value="UniProtKB-SubCell"/>
</dbReference>
<protein>
    <submittedName>
        <fullName evidence="7">Amino acid/polyamine transporter I</fullName>
    </submittedName>
</protein>
<gene>
    <name evidence="7" type="ORF">BC938DRAFT_481204</name>
</gene>
<dbReference type="PANTHER" id="PTHR45649">
    <property type="entry name" value="AMINO-ACID PERMEASE BAT1"/>
    <property type="match status" value="1"/>
</dbReference>
<feature type="transmembrane region" description="Helical" evidence="6">
    <location>
        <begin position="391"/>
        <end position="411"/>
    </location>
</feature>
<feature type="transmembrane region" description="Helical" evidence="6">
    <location>
        <begin position="209"/>
        <end position="227"/>
    </location>
</feature>
<feature type="transmembrane region" description="Helical" evidence="6">
    <location>
        <begin position="487"/>
        <end position="507"/>
    </location>
</feature>
<evidence type="ECO:0000313" key="8">
    <source>
        <dbReference type="Proteomes" id="UP000274822"/>
    </source>
</evidence>
<dbReference type="InterPro" id="IPR002293">
    <property type="entry name" value="AA/rel_permease1"/>
</dbReference>
<proteinExistence type="predicted"/>
<dbReference type="AlphaFoldDB" id="A0A433QGV5"/>
<dbReference type="PIRSF" id="PIRSF006060">
    <property type="entry name" value="AA_transporter"/>
    <property type="match status" value="1"/>
</dbReference>
<keyword evidence="3 6" id="KW-0812">Transmembrane</keyword>
<keyword evidence="4 6" id="KW-1133">Transmembrane helix</keyword>
<feature type="transmembrane region" description="Helical" evidence="6">
    <location>
        <begin position="286"/>
        <end position="308"/>
    </location>
</feature>
<comment type="caution">
    <text evidence="7">The sequence shown here is derived from an EMBL/GenBank/DDBJ whole genome shotgun (WGS) entry which is preliminary data.</text>
</comment>
<dbReference type="EMBL" id="RBNJ01005812">
    <property type="protein sequence ID" value="RUS28989.1"/>
    <property type="molecule type" value="Genomic_DNA"/>
</dbReference>
<sequence length="538" mass="57713">MSDLSTRDYEADDIHEMDADERILASLGYKQVGQGATLLLPPPFQQELSRSITAFSNFAISFGCLSILSGLTPLYGTALQSGGTIAVTWGWLIVALLTMFIGLSLAEICSAFPTTGGQLVLLGVAFGYQGMGPPGMLVDWVVQLVGIVAITSTDLSLAQFMTGAITIVNPSFGGTVYIQYGIFALIVILHGMINSVGVRLSGIFNQVSVWWHVLGTLLIIVVALALTPNKASPAFVFGFLDNRTGFENGGYAFLLGLLQSQYTLSGYDAAAHMSEETKQAQKGSPFGILVSIASATIVGWAFLLAVTFCVQDYQTQIVNATYSPAMVQVFMDGVGQNWSIVFCVIIMGGMFFCGSALTLGSSRMVYAFSRDGAMPMSGLLHTLHPKTQSPVFAVWFNIVVALIIGIPFMFSSQAFNAIVSVNTIASSVSYLIPILLRITLARDTFQPGPFNLGKFSVPVGIVASCWISLTSVLFICPTEYPITTGNMNFAVAPFVIVIGISSGYFAIWGRKWFKGPVDNTHVDDSEMIMKTIGSEKIA</sequence>
<feature type="transmembrane region" description="Helical" evidence="6">
    <location>
        <begin position="452"/>
        <end position="475"/>
    </location>
</feature>
<keyword evidence="5 6" id="KW-0472">Membrane</keyword>
<comment type="subcellular location">
    <subcellularLocation>
        <location evidence="1">Membrane</location>
        <topology evidence="1">Multi-pass membrane protein</topology>
    </subcellularLocation>
</comment>
<evidence type="ECO:0000256" key="1">
    <source>
        <dbReference type="ARBA" id="ARBA00004141"/>
    </source>
</evidence>
<feature type="transmembrane region" description="Helical" evidence="6">
    <location>
        <begin position="177"/>
        <end position="197"/>
    </location>
</feature>
<evidence type="ECO:0000256" key="4">
    <source>
        <dbReference type="ARBA" id="ARBA00022989"/>
    </source>
</evidence>
<evidence type="ECO:0000256" key="6">
    <source>
        <dbReference type="SAM" id="Phobius"/>
    </source>
</evidence>
<accession>A0A433QGV5</accession>
<evidence type="ECO:0000256" key="3">
    <source>
        <dbReference type="ARBA" id="ARBA00022692"/>
    </source>
</evidence>
<dbReference type="Gene3D" id="1.20.1740.10">
    <property type="entry name" value="Amino acid/polyamine transporter I"/>
    <property type="match status" value="1"/>
</dbReference>
<keyword evidence="2" id="KW-0813">Transport</keyword>
<feature type="transmembrane region" description="Helical" evidence="6">
    <location>
        <begin position="338"/>
        <end position="360"/>
    </location>
</feature>
<dbReference type="PANTHER" id="PTHR45649:SF26">
    <property type="entry name" value="OS04G0435100 PROTEIN"/>
    <property type="match status" value="1"/>
</dbReference>
<reference evidence="7 8" key="1">
    <citation type="journal article" date="2018" name="New Phytol.">
        <title>Phylogenomics of Endogonaceae and evolution of mycorrhizas within Mucoromycota.</title>
        <authorList>
            <person name="Chang Y."/>
            <person name="Desiro A."/>
            <person name="Na H."/>
            <person name="Sandor L."/>
            <person name="Lipzen A."/>
            <person name="Clum A."/>
            <person name="Barry K."/>
            <person name="Grigoriev I.V."/>
            <person name="Martin F.M."/>
            <person name="Stajich J.E."/>
            <person name="Smith M.E."/>
            <person name="Bonito G."/>
            <person name="Spatafora J.W."/>
        </authorList>
    </citation>
    <scope>NUCLEOTIDE SEQUENCE [LARGE SCALE GENOMIC DNA]</scope>
    <source>
        <strain evidence="7 8">AD002</strain>
    </source>
</reference>
<keyword evidence="8" id="KW-1185">Reference proteome</keyword>
<organism evidence="7 8">
    <name type="scientific">Jimgerdemannia flammicorona</name>
    <dbReference type="NCBI Taxonomy" id="994334"/>
    <lineage>
        <taxon>Eukaryota</taxon>
        <taxon>Fungi</taxon>
        <taxon>Fungi incertae sedis</taxon>
        <taxon>Mucoromycota</taxon>
        <taxon>Mucoromycotina</taxon>
        <taxon>Endogonomycetes</taxon>
        <taxon>Endogonales</taxon>
        <taxon>Endogonaceae</taxon>
        <taxon>Jimgerdemannia</taxon>
    </lineage>
</organism>